<evidence type="ECO:0000259" key="3">
    <source>
        <dbReference type="PROSITE" id="PS51464"/>
    </source>
</evidence>
<dbReference type="RefSeq" id="WP_200395932.1">
    <property type="nucleotide sequence ID" value="NZ_CP066831.1"/>
</dbReference>
<dbReference type="InterPro" id="IPR001347">
    <property type="entry name" value="SIS_dom"/>
</dbReference>
<accession>A0A7T7I4R5</accession>
<dbReference type="GO" id="GO:1901135">
    <property type="term" value="P:carbohydrate derivative metabolic process"/>
    <property type="evidence" value="ECO:0007669"/>
    <property type="project" value="InterPro"/>
</dbReference>
<dbReference type="PROSITE" id="PS51464">
    <property type="entry name" value="SIS"/>
    <property type="match status" value="2"/>
</dbReference>
<reference evidence="4 5" key="1">
    <citation type="submission" date="2020-12" db="EMBL/GenBank/DDBJ databases">
        <title>A novel species.</title>
        <authorList>
            <person name="Li K."/>
        </authorList>
    </citation>
    <scope>NUCLEOTIDE SEQUENCE [LARGE SCALE GENOMIC DNA]</scope>
    <source>
        <strain evidence="4 5">ZYC-3</strain>
    </source>
</reference>
<evidence type="ECO:0000313" key="5">
    <source>
        <dbReference type="Proteomes" id="UP000595636"/>
    </source>
</evidence>
<protein>
    <submittedName>
        <fullName evidence="4">SIS domain-containing protein</fullName>
    </submittedName>
</protein>
<dbReference type="InterPro" id="IPR046348">
    <property type="entry name" value="SIS_dom_sf"/>
</dbReference>
<sequence>MTATPPDPQPDAQPASAESDRPGRIMAREMAEQPAVLRRILEEGAPRIQDVAQQVAARKPRFVLLTARGTSDNAALYAKYLLEIRLGLPCGLASMSTTTAYGARPDLTDVLVIVVSQSGGSPDLVASTRAAREAGAITLAVTNNPDSPLAAVSEYHIDIMAGPEKALPATKTYTASLLALYLFVEGLRGGDGAQAKVLPDLAEQLLVRQDEIRALASRYRFAERMVITSRGYGYPTAKEAALKLMETSYIPALSYSGADLLHGPLAMVDNISPVIAVVTDGKGGAALQPVLDRLRGRGADLVVIGPRPQVEQASAGFVLPTEGVAEEVQPILEILPLQLLAYEVTIARGQDPDAPRALAKVTETR</sequence>
<dbReference type="PANTHER" id="PTHR10937:SF8">
    <property type="entry name" value="AMINOTRANSFERASE-RELATED"/>
    <property type="match status" value="1"/>
</dbReference>
<dbReference type="EMBL" id="CP066831">
    <property type="protein sequence ID" value="QQM40886.1"/>
    <property type="molecule type" value="Genomic_DNA"/>
</dbReference>
<evidence type="ECO:0000256" key="1">
    <source>
        <dbReference type="ARBA" id="ARBA00022737"/>
    </source>
</evidence>
<organism evidence="4 5">
    <name type="scientific">Streptomyces liliifuscus</name>
    <dbReference type="NCBI Taxonomy" id="2797636"/>
    <lineage>
        <taxon>Bacteria</taxon>
        <taxon>Bacillati</taxon>
        <taxon>Actinomycetota</taxon>
        <taxon>Actinomycetes</taxon>
        <taxon>Kitasatosporales</taxon>
        <taxon>Streptomycetaceae</taxon>
        <taxon>Streptomyces</taxon>
    </lineage>
</organism>
<proteinExistence type="predicted"/>
<evidence type="ECO:0000256" key="2">
    <source>
        <dbReference type="SAM" id="MobiDB-lite"/>
    </source>
</evidence>
<dbReference type="CDD" id="cd05009">
    <property type="entry name" value="SIS_GlmS_GlmD_2"/>
    <property type="match status" value="1"/>
</dbReference>
<dbReference type="InterPro" id="IPR035490">
    <property type="entry name" value="GlmS/FrlB_SIS"/>
</dbReference>
<gene>
    <name evidence="4" type="ORF">JEQ17_16325</name>
</gene>
<dbReference type="AlphaFoldDB" id="A0A7T7I4R5"/>
<evidence type="ECO:0000313" key="4">
    <source>
        <dbReference type="EMBL" id="QQM40886.1"/>
    </source>
</evidence>
<dbReference type="CDD" id="cd05008">
    <property type="entry name" value="SIS_GlmS_GlmD_1"/>
    <property type="match status" value="1"/>
</dbReference>
<name>A0A7T7I4R5_9ACTN</name>
<dbReference type="InterPro" id="IPR035466">
    <property type="entry name" value="GlmS/AgaS_SIS"/>
</dbReference>
<dbReference type="Gene3D" id="3.40.50.10490">
    <property type="entry name" value="Glucose-6-phosphate isomerase like protein, domain 1"/>
    <property type="match status" value="2"/>
</dbReference>
<keyword evidence="1" id="KW-0677">Repeat</keyword>
<keyword evidence="5" id="KW-1185">Reference proteome</keyword>
<dbReference type="KEGG" id="slf:JEQ17_16325"/>
<dbReference type="PANTHER" id="PTHR10937">
    <property type="entry name" value="GLUCOSAMINE--FRUCTOSE-6-PHOSPHATE AMINOTRANSFERASE, ISOMERIZING"/>
    <property type="match status" value="1"/>
</dbReference>
<dbReference type="GO" id="GO:0097367">
    <property type="term" value="F:carbohydrate derivative binding"/>
    <property type="evidence" value="ECO:0007669"/>
    <property type="project" value="InterPro"/>
</dbReference>
<feature type="compositionally biased region" description="Pro residues" evidence="2">
    <location>
        <begin position="1"/>
        <end position="11"/>
    </location>
</feature>
<dbReference type="SUPFAM" id="SSF53697">
    <property type="entry name" value="SIS domain"/>
    <property type="match status" value="1"/>
</dbReference>
<feature type="domain" description="SIS" evidence="3">
    <location>
        <begin position="215"/>
        <end position="355"/>
    </location>
</feature>
<feature type="domain" description="SIS" evidence="3">
    <location>
        <begin position="51"/>
        <end position="193"/>
    </location>
</feature>
<dbReference type="Pfam" id="PF01380">
    <property type="entry name" value="SIS"/>
    <property type="match status" value="2"/>
</dbReference>
<dbReference type="Proteomes" id="UP000595636">
    <property type="component" value="Chromosome"/>
</dbReference>
<feature type="region of interest" description="Disordered" evidence="2">
    <location>
        <begin position="1"/>
        <end position="24"/>
    </location>
</feature>